<accession>A0A4Z1EE87</accession>
<feature type="signal peptide" evidence="1">
    <location>
        <begin position="1"/>
        <end position="27"/>
    </location>
</feature>
<evidence type="ECO:0000313" key="3">
    <source>
        <dbReference type="Proteomes" id="UP000297777"/>
    </source>
</evidence>
<dbReference type="AlphaFoldDB" id="A0A4Z1EE87"/>
<proteinExistence type="predicted"/>
<keyword evidence="3" id="KW-1185">Reference proteome</keyword>
<comment type="caution">
    <text evidence="2">The sequence shown here is derived from an EMBL/GenBank/DDBJ whole genome shotgun (WGS) entry which is preliminary data.</text>
</comment>
<dbReference type="EMBL" id="PQXH01000153">
    <property type="protein sequence ID" value="TGO09820.1"/>
    <property type="molecule type" value="Genomic_DNA"/>
</dbReference>
<feature type="chain" id="PRO_5021346664" evidence="1">
    <location>
        <begin position="28"/>
        <end position="71"/>
    </location>
</feature>
<sequence length="71" mass="7919">MTANKHVKHSTWHLSLLSSYFLVIVDPLDNILSDTARQRRTQGGSLVSARSGFRDLKNNVTINIIIANLVT</sequence>
<keyword evidence="1" id="KW-0732">Signal</keyword>
<evidence type="ECO:0000313" key="2">
    <source>
        <dbReference type="EMBL" id="TGO09820.1"/>
    </source>
</evidence>
<reference evidence="2 3" key="1">
    <citation type="submission" date="2017-12" db="EMBL/GenBank/DDBJ databases">
        <title>Comparative genomics of Botrytis spp.</title>
        <authorList>
            <person name="Valero-Jimenez C.A."/>
            <person name="Tapia P."/>
            <person name="Veloso J."/>
            <person name="Silva-Moreno E."/>
            <person name="Staats M."/>
            <person name="Valdes J.H."/>
            <person name="Van Kan J.A.L."/>
        </authorList>
    </citation>
    <scope>NUCLEOTIDE SEQUENCE [LARGE SCALE GENOMIC DNA]</scope>
    <source>
        <strain evidence="2 3">Bt9001</strain>
    </source>
</reference>
<protein>
    <submittedName>
        <fullName evidence="2">Uncharacterized protein</fullName>
    </submittedName>
</protein>
<dbReference type="Proteomes" id="UP000297777">
    <property type="component" value="Unassembled WGS sequence"/>
</dbReference>
<organism evidence="2 3">
    <name type="scientific">Botrytis tulipae</name>
    <dbReference type="NCBI Taxonomy" id="87230"/>
    <lineage>
        <taxon>Eukaryota</taxon>
        <taxon>Fungi</taxon>
        <taxon>Dikarya</taxon>
        <taxon>Ascomycota</taxon>
        <taxon>Pezizomycotina</taxon>
        <taxon>Leotiomycetes</taxon>
        <taxon>Helotiales</taxon>
        <taxon>Sclerotiniaceae</taxon>
        <taxon>Botrytis</taxon>
    </lineage>
</organism>
<evidence type="ECO:0000256" key="1">
    <source>
        <dbReference type="SAM" id="SignalP"/>
    </source>
</evidence>
<name>A0A4Z1EE87_9HELO</name>
<gene>
    <name evidence="2" type="ORF">BTUL_0153g00060</name>
</gene>